<evidence type="ECO:0000256" key="7">
    <source>
        <dbReference type="PROSITE-ProRule" id="PRU00723"/>
    </source>
</evidence>
<dbReference type="Gene3D" id="4.10.1000.10">
    <property type="entry name" value="Zinc finger, CCCH-type"/>
    <property type="match status" value="1"/>
</dbReference>
<dbReference type="InterPro" id="IPR039971">
    <property type="entry name" value="CWC24-like"/>
</dbReference>
<dbReference type="Proteomes" id="UP000094336">
    <property type="component" value="Unassembled WGS sequence"/>
</dbReference>
<dbReference type="InterPro" id="IPR000571">
    <property type="entry name" value="Znf_CCCH"/>
</dbReference>
<dbReference type="EMBL" id="KV454439">
    <property type="protein sequence ID" value="ODQ77737.1"/>
    <property type="molecule type" value="Genomic_DNA"/>
</dbReference>
<reference evidence="12" key="1">
    <citation type="submission" date="2016-05" db="EMBL/GenBank/DDBJ databases">
        <title>Comparative genomics of biotechnologically important yeasts.</title>
        <authorList>
            <consortium name="DOE Joint Genome Institute"/>
            <person name="Riley R."/>
            <person name="Haridas S."/>
            <person name="Wolfe K.H."/>
            <person name="Lopes M.R."/>
            <person name="Hittinger C.T."/>
            <person name="Goker M."/>
            <person name="Salamov A."/>
            <person name="Wisecaver J."/>
            <person name="Long T.M."/>
            <person name="Aerts A.L."/>
            <person name="Barry K."/>
            <person name="Choi C."/>
            <person name="Clum A."/>
            <person name="Coughlan A.Y."/>
            <person name="Deshpande S."/>
            <person name="Douglass A.P."/>
            <person name="Hanson S.J."/>
            <person name="Klenk H.-P."/>
            <person name="Labutti K."/>
            <person name="Lapidus A."/>
            <person name="Lindquist E."/>
            <person name="Lipzen A."/>
            <person name="Meier-Kolthoff J.P."/>
            <person name="Ohm R.A."/>
            <person name="Otillar R.P."/>
            <person name="Pangilinan J."/>
            <person name="Peng Y."/>
            <person name="Rokas A."/>
            <person name="Rosa C.A."/>
            <person name="Scheuner C."/>
            <person name="Sibirny A.A."/>
            <person name="Slot J.C."/>
            <person name="Stielow J.B."/>
            <person name="Sun H."/>
            <person name="Kurtzman C.P."/>
            <person name="Blackwell M."/>
            <person name="Grigoriev I.V."/>
            <person name="Jeffries T.W."/>
        </authorList>
    </citation>
    <scope>NUCLEOTIDE SEQUENCE [LARGE SCALE GENOMIC DNA]</scope>
    <source>
        <strain evidence="12">NRRL Y-12698</strain>
    </source>
</reference>
<dbReference type="Gene3D" id="3.30.40.10">
    <property type="entry name" value="Zinc/RING finger domain, C3HC4 (zinc finger)"/>
    <property type="match status" value="1"/>
</dbReference>
<accession>A0A1E3QL68</accession>
<name>A0A1E3QL68_9ASCO</name>
<evidence type="ECO:0000259" key="9">
    <source>
        <dbReference type="PROSITE" id="PS50089"/>
    </source>
</evidence>
<feature type="domain" description="RING-type" evidence="9">
    <location>
        <begin position="196"/>
        <end position="233"/>
    </location>
</feature>
<dbReference type="PANTHER" id="PTHR12930:SF0">
    <property type="entry name" value="RING FINGER PROTEIN 113B"/>
    <property type="match status" value="1"/>
</dbReference>
<evidence type="ECO:0000256" key="6">
    <source>
        <dbReference type="ARBA" id="ARBA00022833"/>
    </source>
</evidence>
<organism evidence="11 12">
    <name type="scientific">Babjeviella inositovora NRRL Y-12698</name>
    <dbReference type="NCBI Taxonomy" id="984486"/>
    <lineage>
        <taxon>Eukaryota</taxon>
        <taxon>Fungi</taxon>
        <taxon>Dikarya</taxon>
        <taxon>Ascomycota</taxon>
        <taxon>Saccharomycotina</taxon>
        <taxon>Pichiomycetes</taxon>
        <taxon>Serinales incertae sedis</taxon>
        <taxon>Babjeviella</taxon>
    </lineage>
</organism>
<evidence type="ECO:0000259" key="10">
    <source>
        <dbReference type="PROSITE" id="PS50103"/>
    </source>
</evidence>
<dbReference type="GeneID" id="30147768"/>
<dbReference type="SUPFAM" id="SSF57850">
    <property type="entry name" value="RING/U-box"/>
    <property type="match status" value="1"/>
</dbReference>
<dbReference type="STRING" id="984486.A0A1E3QL68"/>
<dbReference type="RefSeq" id="XP_018983065.1">
    <property type="nucleotide sequence ID" value="XM_019129915.1"/>
</dbReference>
<evidence type="ECO:0000313" key="11">
    <source>
        <dbReference type="EMBL" id="ODQ77737.1"/>
    </source>
</evidence>
<keyword evidence="12" id="KW-1185">Reference proteome</keyword>
<evidence type="ECO:0000256" key="8">
    <source>
        <dbReference type="RuleBase" id="RU367110"/>
    </source>
</evidence>
<comment type="subunit">
    <text evidence="8">Associated with the spliceosome.</text>
</comment>
<keyword evidence="6 7" id="KW-0862">Zinc</keyword>
<dbReference type="GO" id="GO:0005684">
    <property type="term" value="C:U2-type spliceosomal complex"/>
    <property type="evidence" value="ECO:0007669"/>
    <property type="project" value="TreeGrafter"/>
</dbReference>
<evidence type="ECO:0000256" key="1">
    <source>
        <dbReference type="ARBA" id="ARBA00003777"/>
    </source>
</evidence>
<dbReference type="PROSITE" id="PS50103">
    <property type="entry name" value="ZF_C3H1"/>
    <property type="match status" value="1"/>
</dbReference>
<feature type="domain" description="C3H1-type" evidence="10">
    <location>
        <begin position="134"/>
        <end position="162"/>
    </location>
</feature>
<proteinExistence type="inferred from homology"/>
<dbReference type="OrthoDB" id="25761at2759"/>
<gene>
    <name evidence="11" type="ORF">BABINDRAFT_163440</name>
</gene>
<dbReference type="PROSITE" id="PS50089">
    <property type="entry name" value="ZF_RING_2"/>
    <property type="match status" value="1"/>
</dbReference>
<keyword evidence="8" id="KW-0747">Spliceosome</keyword>
<evidence type="ECO:0000256" key="3">
    <source>
        <dbReference type="ARBA" id="ARBA00020647"/>
    </source>
</evidence>
<dbReference type="GO" id="GO:0003677">
    <property type="term" value="F:DNA binding"/>
    <property type="evidence" value="ECO:0007669"/>
    <property type="project" value="UniProtKB-UniRule"/>
</dbReference>
<dbReference type="GO" id="GO:0034247">
    <property type="term" value="P:snoRNA splicing"/>
    <property type="evidence" value="ECO:0007669"/>
    <property type="project" value="TreeGrafter"/>
</dbReference>
<protein>
    <recommendedName>
        <fullName evidence="3 8">Pre-mRNA-splicing factor CWC24</fullName>
    </recommendedName>
</protein>
<comment type="similarity">
    <text evidence="2 8">Belongs to the CWC24 family.</text>
</comment>
<dbReference type="InterPro" id="IPR013083">
    <property type="entry name" value="Znf_RING/FYVE/PHD"/>
</dbReference>
<dbReference type="GO" id="GO:0006397">
    <property type="term" value="P:mRNA processing"/>
    <property type="evidence" value="ECO:0007669"/>
    <property type="project" value="UniProtKB-KW"/>
</dbReference>
<evidence type="ECO:0000256" key="5">
    <source>
        <dbReference type="ARBA" id="ARBA00022771"/>
    </source>
</evidence>
<keyword evidence="8" id="KW-0508">mRNA splicing</keyword>
<dbReference type="AlphaFoldDB" id="A0A1E3QL68"/>
<dbReference type="Pfam" id="PF13920">
    <property type="entry name" value="zf-C3HC4_3"/>
    <property type="match status" value="1"/>
</dbReference>
<keyword evidence="5 7" id="KW-0863">Zinc-finger</keyword>
<dbReference type="InterPro" id="IPR001841">
    <property type="entry name" value="Znf_RING"/>
</dbReference>
<evidence type="ECO:0000313" key="12">
    <source>
        <dbReference type="Proteomes" id="UP000094336"/>
    </source>
</evidence>
<dbReference type="InterPro" id="IPR036855">
    <property type="entry name" value="Znf_CCCH_sf"/>
</dbReference>
<comment type="function">
    <text evidence="1 8">Involved in pre-mRNA splicing.</text>
</comment>
<comment type="subcellular location">
    <subcellularLocation>
        <location evidence="8">Nucleus</location>
    </subcellularLocation>
</comment>
<evidence type="ECO:0000256" key="4">
    <source>
        <dbReference type="ARBA" id="ARBA00022723"/>
    </source>
</evidence>
<evidence type="ECO:0000256" key="2">
    <source>
        <dbReference type="ARBA" id="ARBA00009161"/>
    </source>
</evidence>
<keyword evidence="8" id="KW-0539">Nucleus</keyword>
<dbReference type="SUPFAM" id="SSF90229">
    <property type="entry name" value="CCCH zinc finger"/>
    <property type="match status" value="1"/>
</dbReference>
<dbReference type="CDD" id="cd16539">
    <property type="entry name" value="RING-HC_RNF113A_B"/>
    <property type="match status" value="1"/>
</dbReference>
<feature type="zinc finger region" description="C3H1-type" evidence="7">
    <location>
        <begin position="134"/>
        <end position="162"/>
    </location>
</feature>
<keyword evidence="4 7" id="KW-0479">Metal-binding</keyword>
<dbReference type="SMART" id="SM00184">
    <property type="entry name" value="RING"/>
    <property type="match status" value="1"/>
</dbReference>
<keyword evidence="8" id="KW-0238">DNA-binding</keyword>
<dbReference type="SMART" id="SM00356">
    <property type="entry name" value="ZnF_C3H1"/>
    <property type="match status" value="1"/>
</dbReference>
<dbReference type="Pfam" id="PF00642">
    <property type="entry name" value="zf-CCCH"/>
    <property type="match status" value="1"/>
</dbReference>
<dbReference type="GO" id="GO:0008270">
    <property type="term" value="F:zinc ion binding"/>
    <property type="evidence" value="ECO:0007669"/>
    <property type="project" value="UniProtKB-KW"/>
</dbReference>
<keyword evidence="8" id="KW-0507">mRNA processing</keyword>
<dbReference type="PANTHER" id="PTHR12930">
    <property type="entry name" value="ZINC FINGER PROTEIN 183"/>
    <property type="match status" value="1"/>
</dbReference>
<sequence>MFKKRNTKATVSKKRQKVDFDDAAAHLDEEAIPVIKRSKPSLIQPALKGPDSILTVFSSLGLQSTTNTSDATKQNVLYEAEETKKIETDGDDSLYKGRSNYSDFKTSKTDKTGSTAFNGPIKAATNVRSTTAIDFQPDVCKDYKQTGYCGYGDTCKFLHIRDAIKAGWKIDKEWETVGLGARIRDKIVEEGVPFKCVICKEDYKSPVVTNCGHYFCEACFFKQYNVKKGCFICGKDTSGIIKPAKDLRQLLKG</sequence>